<evidence type="ECO:0000313" key="2">
    <source>
        <dbReference type="Proteomes" id="UP000048908"/>
    </source>
</evidence>
<dbReference type="STRING" id="282197.SAMN04488517_1133"/>
<dbReference type="RefSeq" id="WP_055682564.1">
    <property type="nucleotide sequence ID" value="NZ_CXPG01000017.1"/>
</dbReference>
<reference evidence="1 2" key="1">
    <citation type="submission" date="2015-07" db="EMBL/GenBank/DDBJ databases">
        <authorList>
            <person name="Noorani M."/>
        </authorList>
    </citation>
    <scope>NUCLEOTIDE SEQUENCE [LARGE SCALE GENOMIC DNA]</scope>
    <source>
        <strain evidence="1 2">CECT 5088</strain>
    </source>
</reference>
<dbReference type="AlphaFoldDB" id="A0A0M6XR65"/>
<keyword evidence="2" id="KW-1185">Reference proteome</keyword>
<accession>A0A0M6XR65</accession>
<organism evidence="1 2">
    <name type="scientific">Jannaschia rubra</name>
    <dbReference type="NCBI Taxonomy" id="282197"/>
    <lineage>
        <taxon>Bacteria</taxon>
        <taxon>Pseudomonadati</taxon>
        <taxon>Pseudomonadota</taxon>
        <taxon>Alphaproteobacteria</taxon>
        <taxon>Rhodobacterales</taxon>
        <taxon>Roseobacteraceae</taxon>
        <taxon>Jannaschia</taxon>
    </lineage>
</organism>
<protein>
    <submittedName>
        <fullName evidence="1">Uncharacterized protein</fullName>
    </submittedName>
</protein>
<sequence length="239" mass="26253">MAQTQDIEDVLSSIRRLVANDGPTTRGTADGPALVLESQNRVIESEDPFQAIPTLAQQERDDLDAEYLSGSVPDDMPDFSDILRDLPDEILDEPFDDLSTDAVTDTEAASDGPDGTVIWAEDELRDVGADAPLDFTASREPEKDDFAAADFAAVYAEDADYEEMATDAPTSPSADVEPEEVDLSDLATVDLLDQDALRDMIAEIVRQELSGELGERITRNVRKLVRREIRLMLASDEFD</sequence>
<evidence type="ECO:0000313" key="1">
    <source>
        <dbReference type="EMBL" id="CTQ33117.1"/>
    </source>
</evidence>
<name>A0A0M6XR65_9RHOB</name>
<dbReference type="OrthoDB" id="7875768at2"/>
<gene>
    <name evidence="1" type="ORF">JAN5088_01897</name>
</gene>
<dbReference type="Proteomes" id="UP000048908">
    <property type="component" value="Unassembled WGS sequence"/>
</dbReference>
<dbReference type="EMBL" id="CXPG01000017">
    <property type="protein sequence ID" value="CTQ33117.1"/>
    <property type="molecule type" value="Genomic_DNA"/>
</dbReference>
<proteinExistence type="predicted"/>